<keyword evidence="4" id="KW-1185">Reference proteome</keyword>
<dbReference type="Proteomes" id="UP001300261">
    <property type="component" value="Unassembled WGS sequence"/>
</dbReference>
<reference evidence="3 4" key="1">
    <citation type="journal article" date="2016" name="Int. J. Syst. Evol. Microbiol.">
        <title>Labrenzia salina sp. nov., isolated from the rhizosphere of the halophyte Arthrocnemum macrostachyum.</title>
        <authorList>
            <person name="Camacho M."/>
            <person name="Redondo-Gomez S."/>
            <person name="Rodriguez-Llorente I."/>
            <person name="Rohde M."/>
            <person name="Sproer C."/>
            <person name="Schumann P."/>
            <person name="Klenk H.P."/>
            <person name="Montero-Calasanz M.D.C."/>
        </authorList>
    </citation>
    <scope>NUCLEOTIDE SEQUENCE [LARGE SCALE GENOMIC DNA]</scope>
    <source>
        <strain evidence="3 4">DSM 29163</strain>
    </source>
</reference>
<protein>
    <submittedName>
        <fullName evidence="3">Type II toxin-antitoxin system CcdA family antitoxin</fullName>
    </submittedName>
</protein>
<dbReference type="Pfam" id="PF07362">
    <property type="entry name" value="CcdA"/>
    <property type="match status" value="1"/>
</dbReference>
<dbReference type="RefSeq" id="WP_265960952.1">
    <property type="nucleotide sequence ID" value="NZ_JAPEVI010000001.1"/>
</dbReference>
<dbReference type="InterPro" id="IPR009956">
    <property type="entry name" value="Post-segregation_anti-tox_CcdA"/>
</dbReference>
<comment type="caution">
    <text evidence="3">The sequence shown here is derived from an EMBL/GenBank/DDBJ whole genome shotgun (WGS) entry which is preliminary data.</text>
</comment>
<keyword evidence="1" id="KW-1277">Toxin-antitoxin system</keyword>
<sequence>MNQPIAASLVRTAKGLANNISKAAKERIRTAVCQSLADQWKLANQAALNSYNSYVAGAPPPVHKRSHAEDAWKASQNK</sequence>
<dbReference type="EMBL" id="JAPEVI010000001">
    <property type="protein sequence ID" value="MCX2721224.1"/>
    <property type="molecule type" value="Genomic_DNA"/>
</dbReference>
<evidence type="ECO:0000313" key="3">
    <source>
        <dbReference type="EMBL" id="MCX2721224.1"/>
    </source>
</evidence>
<feature type="region of interest" description="Disordered" evidence="2">
    <location>
        <begin position="58"/>
        <end position="78"/>
    </location>
</feature>
<name>A0ABT3QWC7_9HYPH</name>
<accession>A0ABT3QWC7</accession>
<evidence type="ECO:0000256" key="2">
    <source>
        <dbReference type="SAM" id="MobiDB-lite"/>
    </source>
</evidence>
<organism evidence="3 4">
    <name type="scientific">Roseibium salinum</name>
    <dbReference type="NCBI Taxonomy" id="1604349"/>
    <lineage>
        <taxon>Bacteria</taxon>
        <taxon>Pseudomonadati</taxon>
        <taxon>Pseudomonadota</taxon>
        <taxon>Alphaproteobacteria</taxon>
        <taxon>Hyphomicrobiales</taxon>
        <taxon>Stappiaceae</taxon>
        <taxon>Roseibium</taxon>
    </lineage>
</organism>
<gene>
    <name evidence="3" type="ORF">ON753_02225</name>
</gene>
<evidence type="ECO:0000313" key="4">
    <source>
        <dbReference type="Proteomes" id="UP001300261"/>
    </source>
</evidence>
<evidence type="ECO:0000256" key="1">
    <source>
        <dbReference type="ARBA" id="ARBA00022649"/>
    </source>
</evidence>
<proteinExistence type="predicted"/>